<sequence>MTDPSREALTPPIHLAYDTPQVSWYGDENERWTSGVLPTDNGASAWEFGVLSIVDSDMSYVLGALPLQNRSKIGAYLNRFLRRAIMTYNLDIGRVYMDSQLYTEEAVSALRQNNVDFLIQGKDDGGIEELLDEAEAGEIATREDVRFGDRDFSRPPNAFAWPVPSEKTGADDRDRPHEAFITDIDVEERDLEGLGQQFRKRWGIETSIREIKDRYHAKCNHSDHRLRAYYFIIATVLYNLSQYVDNRLEERLMADDVSWGGQEFLHAVRRVDPNEVPDWGGTFKATDDHDWTQFW</sequence>
<reference evidence="3" key="1">
    <citation type="submission" date="2016-10" db="EMBL/GenBank/DDBJ databases">
        <authorList>
            <person name="Varghese N."/>
            <person name="Submissions S."/>
        </authorList>
    </citation>
    <scope>NUCLEOTIDE SEQUENCE [LARGE SCALE GENOMIC DNA]</scope>
    <source>
        <strain evidence="3">IBRC-M 10043</strain>
    </source>
</reference>
<organism evidence="2 3">
    <name type="scientific">Halorientalis persicus</name>
    <dbReference type="NCBI Taxonomy" id="1367881"/>
    <lineage>
        <taxon>Archaea</taxon>
        <taxon>Methanobacteriati</taxon>
        <taxon>Methanobacteriota</taxon>
        <taxon>Stenosarchaea group</taxon>
        <taxon>Halobacteria</taxon>
        <taxon>Halobacteriales</taxon>
        <taxon>Haloarculaceae</taxon>
        <taxon>Halorientalis</taxon>
    </lineage>
</organism>
<dbReference type="AlphaFoldDB" id="A0A1H8WK37"/>
<dbReference type="GO" id="GO:0003677">
    <property type="term" value="F:DNA binding"/>
    <property type="evidence" value="ECO:0007669"/>
    <property type="project" value="InterPro"/>
</dbReference>
<dbReference type="RefSeq" id="WP_092664907.1">
    <property type="nucleotide sequence ID" value="NZ_FOCX01000062.1"/>
</dbReference>
<feature type="domain" description="Transposase IS4-like" evidence="1">
    <location>
        <begin position="52"/>
        <end position="239"/>
    </location>
</feature>
<name>A0A1H8WK37_9EURY</name>
<dbReference type="Proteomes" id="UP000198775">
    <property type="component" value="Unassembled WGS sequence"/>
</dbReference>
<dbReference type="OrthoDB" id="226336at2157"/>
<gene>
    <name evidence="2" type="ORF">SAMN05216388_106211</name>
</gene>
<dbReference type="GO" id="GO:0004803">
    <property type="term" value="F:transposase activity"/>
    <property type="evidence" value="ECO:0007669"/>
    <property type="project" value="InterPro"/>
</dbReference>
<keyword evidence="3" id="KW-1185">Reference proteome</keyword>
<evidence type="ECO:0000313" key="2">
    <source>
        <dbReference type="EMBL" id="SEP27972.1"/>
    </source>
</evidence>
<evidence type="ECO:0000313" key="3">
    <source>
        <dbReference type="Proteomes" id="UP000198775"/>
    </source>
</evidence>
<evidence type="ECO:0000259" key="1">
    <source>
        <dbReference type="Pfam" id="PF01609"/>
    </source>
</evidence>
<dbReference type="GO" id="GO:0006313">
    <property type="term" value="P:DNA transposition"/>
    <property type="evidence" value="ECO:0007669"/>
    <property type="project" value="InterPro"/>
</dbReference>
<dbReference type="Pfam" id="PF01609">
    <property type="entry name" value="DDE_Tnp_1"/>
    <property type="match status" value="1"/>
</dbReference>
<dbReference type="EMBL" id="FOCX01000062">
    <property type="protein sequence ID" value="SEP27972.1"/>
    <property type="molecule type" value="Genomic_DNA"/>
</dbReference>
<proteinExistence type="predicted"/>
<dbReference type="InterPro" id="IPR002559">
    <property type="entry name" value="Transposase_11"/>
</dbReference>
<accession>A0A1H8WK37</accession>
<protein>
    <submittedName>
        <fullName evidence="2">IS4 transposase</fullName>
    </submittedName>
</protein>